<dbReference type="Proteomes" id="UP000191901">
    <property type="component" value="Chromosome"/>
</dbReference>
<dbReference type="EMBL" id="CP021983">
    <property type="protein sequence ID" value="ASC70533.1"/>
    <property type="molecule type" value="Genomic_DNA"/>
</dbReference>
<organism evidence="1 2">
    <name type="scientific">Halomicronema hongdechloris C2206</name>
    <dbReference type="NCBI Taxonomy" id="1641165"/>
    <lineage>
        <taxon>Bacteria</taxon>
        <taxon>Bacillati</taxon>
        <taxon>Cyanobacteriota</taxon>
        <taxon>Cyanophyceae</taxon>
        <taxon>Nodosilineales</taxon>
        <taxon>Nodosilineaceae</taxon>
        <taxon>Halomicronema</taxon>
    </lineage>
</organism>
<sequence>MWPFVGIPQSILQGLNAYRSVFVRDAGLAHVSRYVTGLLLSPYKTLQGIYSQWVFPEGESVSRRAMHEAVFEAGWDREALMVQHRRAVAQRYQGQGRQVISIDWTFAHHERSCRIYGVKRSFDYVSNRMSRYQTVMTAALSNRQTVDGLVVEVQAPKYDVEEKAYLEMTAQESYEEMAQVRQRLVELLHYQKNRLAYRKRTEMAVELVRQIEAEGQFPQAHYAFDNGVLCRLLKWCVSRSMGANAWSSSMSRPT</sequence>
<keyword evidence="2" id="KW-1185">Reference proteome</keyword>
<dbReference type="AlphaFoldDB" id="A0A1Z3HJR7"/>
<evidence type="ECO:0008006" key="3">
    <source>
        <dbReference type="Google" id="ProtNLM"/>
    </source>
</evidence>
<protein>
    <recommendedName>
        <fullName evidence="3">Transposase IS701-like DDE domain-containing protein</fullName>
    </recommendedName>
</protein>
<dbReference type="KEGG" id="hhg:XM38_014720"/>
<dbReference type="RefSeq" id="WP_225889203.1">
    <property type="nucleotide sequence ID" value="NZ_CP021983.2"/>
</dbReference>
<gene>
    <name evidence="1" type="ORF">XM38_014720</name>
</gene>
<proteinExistence type="predicted"/>
<name>A0A1Z3HJR7_9CYAN</name>
<accession>A0A1Z3HJR7</accession>
<reference evidence="1 2" key="1">
    <citation type="journal article" date="2016" name="Biochim. Biophys. Acta">
        <title>Characterization of red-shifted phycobilisomes isolated from the chlorophyll f-containing cyanobacterium Halomicronema hongdechloris.</title>
        <authorList>
            <person name="Li Y."/>
            <person name="Lin Y."/>
            <person name="Garvey C.J."/>
            <person name="Birch D."/>
            <person name="Corkery R.W."/>
            <person name="Loughlin P.C."/>
            <person name="Scheer H."/>
            <person name="Willows R.D."/>
            <person name="Chen M."/>
        </authorList>
    </citation>
    <scope>NUCLEOTIDE SEQUENCE [LARGE SCALE GENOMIC DNA]</scope>
    <source>
        <strain evidence="1 2">C2206</strain>
    </source>
</reference>
<evidence type="ECO:0000313" key="1">
    <source>
        <dbReference type="EMBL" id="ASC70533.1"/>
    </source>
</evidence>
<evidence type="ECO:0000313" key="2">
    <source>
        <dbReference type="Proteomes" id="UP000191901"/>
    </source>
</evidence>